<keyword evidence="1" id="KW-1133">Transmembrane helix</keyword>
<evidence type="ECO:0000259" key="2">
    <source>
        <dbReference type="Pfam" id="PF13239"/>
    </source>
</evidence>
<feature type="transmembrane region" description="Helical" evidence="1">
    <location>
        <begin position="59"/>
        <end position="80"/>
    </location>
</feature>
<organism evidence="3 4">
    <name type="scientific">Ideonella lacteola</name>
    <dbReference type="NCBI Taxonomy" id="2984193"/>
    <lineage>
        <taxon>Bacteria</taxon>
        <taxon>Pseudomonadati</taxon>
        <taxon>Pseudomonadota</taxon>
        <taxon>Betaproteobacteria</taxon>
        <taxon>Burkholderiales</taxon>
        <taxon>Sphaerotilaceae</taxon>
        <taxon>Ideonella</taxon>
    </lineage>
</organism>
<dbReference type="RefSeq" id="WP_341427077.1">
    <property type="nucleotide sequence ID" value="NZ_JBBUTG010000011.1"/>
</dbReference>
<dbReference type="EMBL" id="JBBUTG010000011">
    <property type="protein sequence ID" value="MEK8032660.1"/>
    <property type="molecule type" value="Genomic_DNA"/>
</dbReference>
<evidence type="ECO:0000256" key="1">
    <source>
        <dbReference type="SAM" id="Phobius"/>
    </source>
</evidence>
<reference evidence="3 4" key="1">
    <citation type="submission" date="2024-04" db="EMBL/GenBank/DDBJ databases">
        <title>Novel species of the genus Ideonella isolated from streams.</title>
        <authorList>
            <person name="Lu H."/>
        </authorList>
    </citation>
    <scope>NUCLEOTIDE SEQUENCE [LARGE SCALE GENOMIC DNA]</scope>
    <source>
        <strain evidence="3 4">DXS29W</strain>
    </source>
</reference>
<dbReference type="Pfam" id="PF13239">
    <property type="entry name" value="2TM"/>
    <property type="match status" value="1"/>
</dbReference>
<name>A0ABU9BVM6_9BURK</name>
<protein>
    <submittedName>
        <fullName evidence="3">2TM domain-containing protein</fullName>
    </submittedName>
</protein>
<feature type="transmembrane region" description="Helical" evidence="1">
    <location>
        <begin position="28"/>
        <end position="47"/>
    </location>
</feature>
<dbReference type="InterPro" id="IPR025698">
    <property type="entry name" value="2TM_dom"/>
</dbReference>
<sequence>MSTCTCTATQLSDDPIVRRARDRVAVKLGFLVHLVVFTAVNFGMFLMTEMLGVRGWIHMPLWGWGIGLVIHGAVTLIRLLGEGTHERLLGAEIARLRERS</sequence>
<comment type="caution">
    <text evidence="3">The sequence shown here is derived from an EMBL/GenBank/DDBJ whole genome shotgun (WGS) entry which is preliminary data.</text>
</comment>
<evidence type="ECO:0000313" key="3">
    <source>
        <dbReference type="EMBL" id="MEK8032660.1"/>
    </source>
</evidence>
<keyword evidence="1" id="KW-0812">Transmembrane</keyword>
<feature type="domain" description="2TM" evidence="2">
    <location>
        <begin position="18"/>
        <end position="77"/>
    </location>
</feature>
<gene>
    <name evidence="3" type="ORF">AACH06_17715</name>
</gene>
<keyword evidence="4" id="KW-1185">Reference proteome</keyword>
<keyword evidence="1" id="KW-0472">Membrane</keyword>
<proteinExistence type="predicted"/>
<dbReference type="Proteomes" id="UP001371218">
    <property type="component" value="Unassembled WGS sequence"/>
</dbReference>
<accession>A0ABU9BVM6</accession>
<evidence type="ECO:0000313" key="4">
    <source>
        <dbReference type="Proteomes" id="UP001371218"/>
    </source>
</evidence>